<feature type="region of interest" description="Disordered" evidence="1">
    <location>
        <begin position="1"/>
        <end position="37"/>
    </location>
</feature>
<dbReference type="EMBL" id="KR029589">
    <property type="protein sequence ID" value="AKH47151.1"/>
    <property type="molecule type" value="Genomic_DNA"/>
</dbReference>
<evidence type="ECO:0000256" key="1">
    <source>
        <dbReference type="SAM" id="MobiDB-lite"/>
    </source>
</evidence>
<sequence length="66" mass="7151">MGRPASGRQGGRGCRPSTAPRPRHPPRCPAGRPWCPRGPDSCRARCAEGGCWCRGQTPKPSSERPR</sequence>
<proteinExistence type="predicted"/>
<evidence type="ECO:0000313" key="2">
    <source>
        <dbReference type="EMBL" id="AKH47151.1"/>
    </source>
</evidence>
<reference evidence="2" key="1">
    <citation type="journal article" date="2015" name="Front. Microbiol.">
        <title>Combining genomic sequencing methods to explore viral diversity and reveal potential virus-host interactions.</title>
        <authorList>
            <person name="Chow C.E."/>
            <person name="Winget D.M."/>
            <person name="White R.A.III."/>
            <person name="Hallam S.J."/>
            <person name="Suttle C.A."/>
        </authorList>
    </citation>
    <scope>NUCLEOTIDE SEQUENCE</scope>
    <source>
        <strain evidence="2">Anoxic2_5</strain>
    </source>
</reference>
<organism evidence="2">
    <name type="scientific">uncultured marine virus</name>
    <dbReference type="NCBI Taxonomy" id="186617"/>
    <lineage>
        <taxon>Viruses</taxon>
        <taxon>environmental samples</taxon>
    </lineage>
</organism>
<reference evidence="2" key="2">
    <citation type="submission" date="2015-03" db="EMBL/GenBank/DDBJ databases">
        <authorList>
            <person name="Chow C.-E.T."/>
            <person name="Winget D.M."/>
            <person name="White R.A.III."/>
            <person name="Hallam S.J."/>
            <person name="Suttle C.A."/>
        </authorList>
    </citation>
    <scope>NUCLEOTIDE SEQUENCE</scope>
    <source>
        <strain evidence="2">Anoxic2_5</strain>
    </source>
</reference>
<accession>A0A0F7L7Z5</accession>
<name>A0A0F7L7Z5_9VIRU</name>
<protein>
    <submittedName>
        <fullName evidence="2">Uncharacterized protein</fullName>
    </submittedName>
</protein>